<keyword evidence="5" id="KW-0631">Potassium channel</keyword>
<dbReference type="InterPro" id="IPR000210">
    <property type="entry name" value="BTB/POZ_dom"/>
</dbReference>
<evidence type="ECO:0000313" key="16">
    <source>
        <dbReference type="Proteomes" id="UP001164746"/>
    </source>
</evidence>
<evidence type="ECO:0000256" key="5">
    <source>
        <dbReference type="ARBA" id="ARBA00022826"/>
    </source>
</evidence>
<dbReference type="PANTHER" id="PTHR11537:SF254">
    <property type="entry name" value="POTASSIUM VOLTAGE-GATED CHANNEL PROTEIN SHAB"/>
    <property type="match status" value="1"/>
</dbReference>
<dbReference type="PANTHER" id="PTHR11537">
    <property type="entry name" value="VOLTAGE-GATED POTASSIUM CHANNEL"/>
    <property type="match status" value="1"/>
</dbReference>
<evidence type="ECO:0000313" key="15">
    <source>
        <dbReference type="EMBL" id="WAR01556.1"/>
    </source>
</evidence>
<dbReference type="InterPro" id="IPR005821">
    <property type="entry name" value="Ion_trans_dom"/>
</dbReference>
<proteinExistence type="predicted"/>
<dbReference type="Gene3D" id="3.30.710.10">
    <property type="entry name" value="Potassium Channel Kv1.1, Chain A"/>
    <property type="match status" value="1"/>
</dbReference>
<feature type="region of interest" description="Disordered" evidence="12">
    <location>
        <begin position="519"/>
        <end position="542"/>
    </location>
</feature>
<dbReference type="Gene3D" id="1.10.287.70">
    <property type="match status" value="1"/>
</dbReference>
<dbReference type="PROSITE" id="PS50097">
    <property type="entry name" value="BTB"/>
    <property type="match status" value="1"/>
</dbReference>
<evidence type="ECO:0000256" key="12">
    <source>
        <dbReference type="SAM" id="MobiDB-lite"/>
    </source>
</evidence>
<dbReference type="Pfam" id="PF00520">
    <property type="entry name" value="Ion_trans"/>
    <property type="match status" value="1"/>
</dbReference>
<keyword evidence="4 13" id="KW-0812">Transmembrane</keyword>
<feature type="transmembrane region" description="Helical" evidence="13">
    <location>
        <begin position="242"/>
        <end position="263"/>
    </location>
</feature>
<dbReference type="PRINTS" id="PR00169">
    <property type="entry name" value="KCHANNEL"/>
</dbReference>
<keyword evidence="10 13" id="KW-0472">Membrane</keyword>
<dbReference type="Gene3D" id="1.20.120.350">
    <property type="entry name" value="Voltage-gated potassium channels. Chain C"/>
    <property type="match status" value="1"/>
</dbReference>
<sequence length="542" mass="62571">MAYLSVPTRPGLFQNEKSEKIFEQKRAKRAEEYFNRNTRKSFADDAEHVILNIGGRIFKTRKTTLRNVPGTKLSTLDENSEYYNGELNEYFFDRNPFVFEYILDYFRTGSMHIPRTICALQIRDELKFWELGAGCISECCRKFYFDELDDFTTYELIKDEFYSLPTLTEFRRMAWIFAVFYYGLIILTIVSLFISTLPGLRVPLKKHVLIRDGVEATPTFNFTEGLEGTTIKLLLTTDPPEYLVLMDIFCLVFFTLEFIFRLFVCPSLRERIKSWYTLLDVMYLVPAWTRLIIDVSLPFYWQTGYRQATLLVFLDALLVMRVFRIFRLSRHYRGFRVLLLAFKASFGELLLLLVFIVLALIIFSSLIYCAEQYEEGMNIGSIFTGLWWALITLTTVGYGDTVPKGTVGCIVGGFCAVTGLLIIGMVVPIIAGNFHLYYGFRHAGAEDFDMYKPEFVPSESENPVPDLEPETFTKRRGSMAPMSSDHGTFQNLSFQANTNLVRQPILTWRQLVDKIQANTRRNPNVATEAPTQSQLPDVEKVS</sequence>
<evidence type="ECO:0000256" key="2">
    <source>
        <dbReference type="ARBA" id="ARBA00022448"/>
    </source>
</evidence>
<protein>
    <submittedName>
        <fullName evidence="15">KCNAW-like protein</fullName>
    </submittedName>
</protein>
<keyword evidence="7" id="KW-0630">Potassium</keyword>
<feature type="transmembrane region" description="Helical" evidence="13">
    <location>
        <begin position="344"/>
        <end position="367"/>
    </location>
</feature>
<dbReference type="Proteomes" id="UP001164746">
    <property type="component" value="Chromosome 4"/>
</dbReference>
<evidence type="ECO:0000256" key="13">
    <source>
        <dbReference type="SAM" id="Phobius"/>
    </source>
</evidence>
<reference evidence="15" key="1">
    <citation type="submission" date="2022-11" db="EMBL/GenBank/DDBJ databases">
        <title>Centuries of genome instability and evolution in soft-shell clam transmissible cancer (bioRxiv).</title>
        <authorList>
            <person name="Hart S.F.M."/>
            <person name="Yonemitsu M.A."/>
            <person name="Giersch R.M."/>
            <person name="Beal B.F."/>
            <person name="Arriagada G."/>
            <person name="Davis B.W."/>
            <person name="Ostrander E.A."/>
            <person name="Goff S.P."/>
            <person name="Metzger M.J."/>
        </authorList>
    </citation>
    <scope>NUCLEOTIDE SEQUENCE</scope>
    <source>
        <strain evidence="15">MELC-2E11</strain>
        <tissue evidence="15">Siphon/mantle</tissue>
    </source>
</reference>
<dbReference type="CDD" id="cd18317">
    <property type="entry name" value="BTB_POZ_Kv"/>
    <property type="match status" value="1"/>
</dbReference>
<feature type="transmembrane region" description="Helical" evidence="13">
    <location>
        <begin position="275"/>
        <end position="293"/>
    </location>
</feature>
<evidence type="ECO:0000256" key="7">
    <source>
        <dbReference type="ARBA" id="ARBA00022958"/>
    </source>
</evidence>
<keyword evidence="8 13" id="KW-1133">Transmembrane helix</keyword>
<feature type="domain" description="BTB" evidence="14">
    <location>
        <begin position="47"/>
        <end position="115"/>
    </location>
</feature>
<evidence type="ECO:0000256" key="8">
    <source>
        <dbReference type="ARBA" id="ARBA00022989"/>
    </source>
</evidence>
<feature type="compositionally biased region" description="Polar residues" evidence="12">
    <location>
        <begin position="519"/>
        <end position="535"/>
    </location>
</feature>
<feature type="transmembrane region" description="Helical" evidence="13">
    <location>
        <begin position="305"/>
        <end position="323"/>
    </location>
</feature>
<evidence type="ECO:0000256" key="10">
    <source>
        <dbReference type="ARBA" id="ARBA00023136"/>
    </source>
</evidence>
<dbReference type="InterPro" id="IPR027359">
    <property type="entry name" value="Volt_channel_dom_sf"/>
</dbReference>
<dbReference type="PRINTS" id="PR01498">
    <property type="entry name" value="SHAWCHANNEL"/>
</dbReference>
<keyword evidence="9" id="KW-0406">Ion transport</keyword>
<feature type="transmembrane region" description="Helical" evidence="13">
    <location>
        <begin position="173"/>
        <end position="194"/>
    </location>
</feature>
<name>A0ABY7E328_MYAAR</name>
<feature type="transmembrane region" description="Helical" evidence="13">
    <location>
        <begin position="410"/>
        <end position="431"/>
    </location>
</feature>
<keyword evidence="11" id="KW-0407">Ion channel</keyword>
<dbReference type="InterPro" id="IPR028325">
    <property type="entry name" value="VG_K_chnl"/>
</dbReference>
<evidence type="ECO:0000256" key="3">
    <source>
        <dbReference type="ARBA" id="ARBA00022538"/>
    </source>
</evidence>
<evidence type="ECO:0000256" key="1">
    <source>
        <dbReference type="ARBA" id="ARBA00004141"/>
    </source>
</evidence>
<dbReference type="InterPro" id="IPR003974">
    <property type="entry name" value="K_chnl_volt-dep_Kv3"/>
</dbReference>
<organism evidence="15 16">
    <name type="scientific">Mya arenaria</name>
    <name type="common">Soft-shell clam</name>
    <dbReference type="NCBI Taxonomy" id="6604"/>
    <lineage>
        <taxon>Eukaryota</taxon>
        <taxon>Metazoa</taxon>
        <taxon>Spiralia</taxon>
        <taxon>Lophotrochozoa</taxon>
        <taxon>Mollusca</taxon>
        <taxon>Bivalvia</taxon>
        <taxon>Autobranchia</taxon>
        <taxon>Heteroconchia</taxon>
        <taxon>Euheterodonta</taxon>
        <taxon>Imparidentia</taxon>
        <taxon>Neoheterodontei</taxon>
        <taxon>Myida</taxon>
        <taxon>Myoidea</taxon>
        <taxon>Myidae</taxon>
        <taxon>Mya</taxon>
    </lineage>
</organism>
<dbReference type="InterPro" id="IPR011333">
    <property type="entry name" value="SKP1/BTB/POZ_sf"/>
</dbReference>
<keyword evidence="16" id="KW-1185">Reference proteome</keyword>
<comment type="subcellular location">
    <subcellularLocation>
        <location evidence="1">Membrane</location>
        <topology evidence="1">Multi-pass membrane protein</topology>
    </subcellularLocation>
</comment>
<dbReference type="Pfam" id="PF02214">
    <property type="entry name" value="BTB_2"/>
    <property type="match status" value="1"/>
</dbReference>
<gene>
    <name evidence="15" type="ORF">MAR_008114</name>
</gene>
<accession>A0ABY7E328</accession>
<evidence type="ECO:0000256" key="11">
    <source>
        <dbReference type="ARBA" id="ARBA00023303"/>
    </source>
</evidence>
<keyword evidence="2" id="KW-0813">Transport</keyword>
<dbReference type="InterPro" id="IPR003968">
    <property type="entry name" value="K_chnl_volt-dep_Kv"/>
</dbReference>
<dbReference type="InterPro" id="IPR003131">
    <property type="entry name" value="T1-type_BTB"/>
</dbReference>
<dbReference type="SUPFAM" id="SSF81324">
    <property type="entry name" value="Voltage-gated potassium channels"/>
    <property type="match status" value="1"/>
</dbReference>
<dbReference type="SUPFAM" id="SSF54695">
    <property type="entry name" value="POZ domain"/>
    <property type="match status" value="1"/>
</dbReference>
<dbReference type="PRINTS" id="PR01491">
    <property type="entry name" value="KVCHANNEL"/>
</dbReference>
<evidence type="ECO:0000256" key="6">
    <source>
        <dbReference type="ARBA" id="ARBA00022882"/>
    </source>
</evidence>
<feature type="transmembrane region" description="Helical" evidence="13">
    <location>
        <begin position="379"/>
        <end position="398"/>
    </location>
</feature>
<keyword evidence="3" id="KW-0633">Potassium transport</keyword>
<evidence type="ECO:0000256" key="9">
    <source>
        <dbReference type="ARBA" id="ARBA00023065"/>
    </source>
</evidence>
<evidence type="ECO:0000256" key="4">
    <source>
        <dbReference type="ARBA" id="ARBA00022692"/>
    </source>
</evidence>
<keyword evidence="6" id="KW-0851">Voltage-gated channel</keyword>
<dbReference type="EMBL" id="CP111015">
    <property type="protein sequence ID" value="WAR01556.1"/>
    <property type="molecule type" value="Genomic_DNA"/>
</dbReference>
<evidence type="ECO:0000259" key="14">
    <source>
        <dbReference type="PROSITE" id="PS50097"/>
    </source>
</evidence>
<dbReference type="SMART" id="SM00225">
    <property type="entry name" value="BTB"/>
    <property type="match status" value="1"/>
</dbReference>